<reference evidence="5" key="1">
    <citation type="submission" date="2023-07" db="EMBL/GenBank/DDBJ databases">
        <title>Black Yeasts Isolated from many extreme environments.</title>
        <authorList>
            <person name="Coleine C."/>
            <person name="Stajich J.E."/>
            <person name="Selbmann L."/>
        </authorList>
    </citation>
    <scope>NUCLEOTIDE SEQUENCE</scope>
    <source>
        <strain evidence="5">CCFEE 5485</strain>
    </source>
</reference>
<dbReference type="SUPFAM" id="SSF48403">
    <property type="entry name" value="Ankyrin repeat"/>
    <property type="match status" value="1"/>
</dbReference>
<dbReference type="SUPFAM" id="SSF52540">
    <property type="entry name" value="P-loop containing nucleoside triphosphate hydrolases"/>
    <property type="match status" value="1"/>
</dbReference>
<name>A0AAE0WP15_9PEZI</name>
<comment type="caution">
    <text evidence="5">The sequence shown here is derived from an EMBL/GenBank/DDBJ whole genome shotgun (WGS) entry which is preliminary data.</text>
</comment>
<feature type="repeat" description="ANK" evidence="3">
    <location>
        <begin position="612"/>
        <end position="644"/>
    </location>
</feature>
<organism evidence="5 6">
    <name type="scientific">Recurvomyces mirabilis</name>
    <dbReference type="NCBI Taxonomy" id="574656"/>
    <lineage>
        <taxon>Eukaryota</taxon>
        <taxon>Fungi</taxon>
        <taxon>Dikarya</taxon>
        <taxon>Ascomycota</taxon>
        <taxon>Pezizomycotina</taxon>
        <taxon>Dothideomycetes</taxon>
        <taxon>Dothideomycetidae</taxon>
        <taxon>Mycosphaerellales</taxon>
        <taxon>Teratosphaeriaceae</taxon>
        <taxon>Recurvomyces</taxon>
    </lineage>
</organism>
<feature type="repeat" description="ANK" evidence="3">
    <location>
        <begin position="744"/>
        <end position="766"/>
    </location>
</feature>
<evidence type="ECO:0000313" key="6">
    <source>
        <dbReference type="Proteomes" id="UP001274830"/>
    </source>
</evidence>
<dbReference type="Gene3D" id="1.25.40.20">
    <property type="entry name" value="Ankyrin repeat-containing domain"/>
    <property type="match status" value="2"/>
</dbReference>
<dbReference type="AlphaFoldDB" id="A0AAE0WP15"/>
<sequence length="944" mass="105126">MSEVASYRISDNHVTNSSNTNITHHVYNGAGADELQVWLSSKARKVHSRHISLPEVFVPGFTRHIARQPDFQACLSQKAASLMLRGSMGAGKTTTIRGLVRDLREVQEVAVAYVLFDFHLPTGHESQKVLMRFVDQLADLKDEEQRSHVLDLHDRYSKEWPSADEIAEMLIAVIQHLAHTRSKAICIFLDGLDEFIDQSKLSNLLRHLAKVQAQTNCGLVMTSRLREVSVTSMFGQCPELIISAYPADVKTFVRGFAPGNTVARLKAERGSEFIEDIANVVTAGARGLFLLATLNTAYIMNADTEDEFRAALKQVSLDSTNSTDLDEAALEHKVLRKAFDRHIDRLFVSDRHTEHRRRQARDARDILAFMRDAIRPLNFQELLHLLALRDHRGEFGAGALRDPNDLAAITQGLMYIGKSGSVHFIHPWLKTYLQIPRRRIVMDSNAIITQSCLRYLLWHRFTLGPCGDNVELDKRLLDSPLLSYAAKSWTVHYAAAMETLNEDCAQSLRAIALVFLRCDASVSTARQVMLLSDHATEVHSDSLENVVGGRTNSRTSVLVSLATAAARPGSVDPFRIGRTTGLHLAAALSLNDLATNLTADANKEVLSHRNGLGQTPLHEAVIARNRFLVELLVRQGAILDACNDEGLSPWHIAAALGSVDVMEIMMGHANRDFSINGRVRPRASRWHGQAYETTSLQPQAISIKTERALSGCTALHLAARNGHVDVVKLIMSDERVETSIEDDDGMTTFHKACKYGHIDVVKLLISFDSSWPERRSNVDGRTGLHLACKYKAGFEVAKWLLQHHTGCCDIRDRHSESALHHAAAGEDSRSVQLLLDHSMTDVHALNDRRKNALVLAAFNPNEGFDMFLRSAKVDRKVRIGTISVAEFVVERKKALHRQAFSQAGAGTARRRSDEAFELSRLADRLSETVLRPFTPETWDMLGDA</sequence>
<evidence type="ECO:0000313" key="5">
    <source>
        <dbReference type="EMBL" id="KAK3675341.1"/>
    </source>
</evidence>
<dbReference type="PROSITE" id="PS50088">
    <property type="entry name" value="ANK_REPEAT"/>
    <property type="match status" value="3"/>
</dbReference>
<keyword evidence="2 3" id="KW-0040">ANK repeat</keyword>
<dbReference type="SMART" id="SM00248">
    <property type="entry name" value="ANK"/>
    <property type="match status" value="6"/>
</dbReference>
<feature type="repeat" description="ANK" evidence="3">
    <location>
        <begin position="710"/>
        <end position="732"/>
    </location>
</feature>
<dbReference type="Pfam" id="PF24883">
    <property type="entry name" value="NPHP3_N"/>
    <property type="match status" value="1"/>
</dbReference>
<dbReference type="PANTHER" id="PTHR24173:SF74">
    <property type="entry name" value="ANKYRIN REPEAT DOMAIN-CONTAINING PROTEIN 16"/>
    <property type="match status" value="1"/>
</dbReference>
<dbReference type="EMBL" id="JAUTXT010000015">
    <property type="protein sequence ID" value="KAK3675341.1"/>
    <property type="molecule type" value="Genomic_DNA"/>
</dbReference>
<protein>
    <recommendedName>
        <fullName evidence="4">Nephrocystin 3-like N-terminal domain-containing protein</fullName>
    </recommendedName>
</protein>
<keyword evidence="1" id="KW-0677">Repeat</keyword>
<gene>
    <name evidence="5" type="ORF">LTR78_004851</name>
</gene>
<accession>A0AAE0WP15</accession>
<evidence type="ECO:0000256" key="1">
    <source>
        <dbReference type="ARBA" id="ARBA00022737"/>
    </source>
</evidence>
<keyword evidence="6" id="KW-1185">Reference proteome</keyword>
<dbReference type="InterPro" id="IPR056884">
    <property type="entry name" value="NPHP3-like_N"/>
</dbReference>
<dbReference type="PANTHER" id="PTHR24173">
    <property type="entry name" value="ANKYRIN REPEAT CONTAINING"/>
    <property type="match status" value="1"/>
</dbReference>
<dbReference type="InterPro" id="IPR002110">
    <property type="entry name" value="Ankyrin_rpt"/>
</dbReference>
<evidence type="ECO:0000256" key="2">
    <source>
        <dbReference type="ARBA" id="ARBA00023043"/>
    </source>
</evidence>
<dbReference type="Pfam" id="PF12796">
    <property type="entry name" value="Ank_2"/>
    <property type="match status" value="2"/>
</dbReference>
<evidence type="ECO:0000259" key="4">
    <source>
        <dbReference type="Pfam" id="PF24883"/>
    </source>
</evidence>
<dbReference type="InterPro" id="IPR027417">
    <property type="entry name" value="P-loop_NTPase"/>
</dbReference>
<evidence type="ECO:0000256" key="3">
    <source>
        <dbReference type="PROSITE-ProRule" id="PRU00023"/>
    </source>
</evidence>
<dbReference type="InterPro" id="IPR036770">
    <property type="entry name" value="Ankyrin_rpt-contain_sf"/>
</dbReference>
<feature type="domain" description="Nephrocystin 3-like N-terminal" evidence="4">
    <location>
        <begin position="64"/>
        <end position="224"/>
    </location>
</feature>
<dbReference type="PROSITE" id="PS50297">
    <property type="entry name" value="ANK_REP_REGION"/>
    <property type="match status" value="3"/>
</dbReference>
<proteinExistence type="predicted"/>
<dbReference type="Proteomes" id="UP001274830">
    <property type="component" value="Unassembled WGS sequence"/>
</dbReference>
<dbReference type="Gene3D" id="3.40.50.300">
    <property type="entry name" value="P-loop containing nucleotide triphosphate hydrolases"/>
    <property type="match status" value="1"/>
</dbReference>